<dbReference type="Pfam" id="PF00343">
    <property type="entry name" value="Phosphorylase"/>
    <property type="match status" value="1"/>
</dbReference>
<keyword evidence="7 13" id="KW-0328">Glycosyltransferase</keyword>
<evidence type="ECO:0000256" key="10">
    <source>
        <dbReference type="ARBA" id="ARBA00023277"/>
    </source>
</evidence>
<organism evidence="14 15">
    <name type="scientific">Faecalicatena contorta</name>
    <dbReference type="NCBI Taxonomy" id="39482"/>
    <lineage>
        <taxon>Bacteria</taxon>
        <taxon>Bacillati</taxon>
        <taxon>Bacillota</taxon>
        <taxon>Clostridia</taxon>
        <taxon>Lachnospirales</taxon>
        <taxon>Lachnospiraceae</taxon>
        <taxon>Faecalicatena</taxon>
    </lineage>
</organism>
<comment type="function">
    <text evidence="11">Phosphorylase is an important allosteric enzyme in carbohydrate metabolism. Enzymes from different sources differ in their regulatory mechanisms and in their natural substrates. However, all known phosphorylases share catalytic and structural properties.</text>
</comment>
<dbReference type="STRING" id="39482.ERS852491_01276"/>
<dbReference type="GO" id="GO:0005980">
    <property type="term" value="P:glycogen catabolic process"/>
    <property type="evidence" value="ECO:0007669"/>
    <property type="project" value="TreeGrafter"/>
</dbReference>
<accession>A0A174C9C1</accession>
<evidence type="ECO:0000256" key="5">
    <source>
        <dbReference type="ARBA" id="ARBA00022490"/>
    </source>
</evidence>
<evidence type="ECO:0000256" key="2">
    <source>
        <dbReference type="ARBA" id="ARBA00001933"/>
    </source>
</evidence>
<gene>
    <name evidence="14" type="primary">malP_1</name>
    <name evidence="14" type="ORF">ERS852491_01276</name>
</gene>
<dbReference type="OrthoDB" id="9760804at2"/>
<dbReference type="GO" id="GO:0030170">
    <property type="term" value="F:pyridoxal phosphate binding"/>
    <property type="evidence" value="ECO:0007669"/>
    <property type="project" value="InterPro"/>
</dbReference>
<dbReference type="PROSITE" id="PS00102">
    <property type="entry name" value="PHOSPHORYLASE"/>
    <property type="match status" value="1"/>
</dbReference>
<evidence type="ECO:0000256" key="7">
    <source>
        <dbReference type="ARBA" id="ARBA00022676"/>
    </source>
</evidence>
<keyword evidence="9 12" id="KW-0663">Pyridoxal phosphate</keyword>
<evidence type="ECO:0000256" key="9">
    <source>
        <dbReference type="ARBA" id="ARBA00022898"/>
    </source>
</evidence>
<dbReference type="PIRSF" id="PIRSF000460">
    <property type="entry name" value="Pprylas_GlgP"/>
    <property type="match status" value="1"/>
</dbReference>
<dbReference type="AlphaFoldDB" id="A0A174C9C1"/>
<evidence type="ECO:0000256" key="6">
    <source>
        <dbReference type="ARBA" id="ARBA00022533"/>
    </source>
</evidence>
<dbReference type="GO" id="GO:0005737">
    <property type="term" value="C:cytoplasm"/>
    <property type="evidence" value="ECO:0007669"/>
    <property type="project" value="UniProtKB-SubCell"/>
</dbReference>
<evidence type="ECO:0000313" key="15">
    <source>
        <dbReference type="Proteomes" id="UP000095544"/>
    </source>
</evidence>
<dbReference type="FunFam" id="3.40.50.2000:FF:000153">
    <property type="entry name" value="Alpha-1,4 glucan phosphorylase"/>
    <property type="match status" value="1"/>
</dbReference>
<dbReference type="Gene3D" id="3.40.50.2000">
    <property type="entry name" value="Glycogen Phosphorylase B"/>
    <property type="match status" value="2"/>
</dbReference>
<keyword evidence="6" id="KW-0021">Allosteric enzyme</keyword>
<evidence type="ECO:0000256" key="3">
    <source>
        <dbReference type="ARBA" id="ARBA00004496"/>
    </source>
</evidence>
<evidence type="ECO:0000256" key="4">
    <source>
        <dbReference type="ARBA" id="ARBA00006047"/>
    </source>
</evidence>
<dbReference type="PANTHER" id="PTHR11468:SF3">
    <property type="entry name" value="GLYCOGEN PHOSPHORYLASE, LIVER FORM"/>
    <property type="match status" value="1"/>
</dbReference>
<dbReference type="NCBIfam" id="TIGR02093">
    <property type="entry name" value="P_ylase"/>
    <property type="match status" value="1"/>
</dbReference>
<reference evidence="14 15" key="1">
    <citation type="submission" date="2015-09" db="EMBL/GenBank/DDBJ databases">
        <authorList>
            <consortium name="Pathogen Informatics"/>
        </authorList>
    </citation>
    <scope>NUCLEOTIDE SEQUENCE [LARGE SCALE GENOMIC DNA]</scope>
    <source>
        <strain evidence="14 15">2789STDY5834876</strain>
    </source>
</reference>
<evidence type="ECO:0000313" key="14">
    <source>
        <dbReference type="EMBL" id="CUO10131.1"/>
    </source>
</evidence>
<dbReference type="RefSeq" id="WP_050639553.1">
    <property type="nucleotide sequence ID" value="NZ_CABKUE010000007.1"/>
</dbReference>
<evidence type="ECO:0000256" key="8">
    <source>
        <dbReference type="ARBA" id="ARBA00022679"/>
    </source>
</evidence>
<evidence type="ECO:0000256" key="13">
    <source>
        <dbReference type="RuleBase" id="RU000587"/>
    </source>
</evidence>
<keyword evidence="5" id="KW-0963">Cytoplasm</keyword>
<dbReference type="EMBL" id="CYZU01000009">
    <property type="protein sequence ID" value="CUO10131.1"/>
    <property type="molecule type" value="Genomic_DNA"/>
</dbReference>
<dbReference type="EC" id="2.4.1.1" evidence="13"/>
<comment type="subcellular location">
    <subcellularLocation>
        <location evidence="3">Cytoplasm</location>
    </subcellularLocation>
</comment>
<evidence type="ECO:0000256" key="12">
    <source>
        <dbReference type="PIRSR" id="PIRSR000460-1"/>
    </source>
</evidence>
<comment type="cofactor">
    <cofactor evidence="2 13">
        <name>pyridoxal 5'-phosphate</name>
        <dbReference type="ChEBI" id="CHEBI:597326"/>
    </cofactor>
</comment>
<dbReference type="GO" id="GO:0008184">
    <property type="term" value="F:glycogen phosphorylase activity"/>
    <property type="evidence" value="ECO:0007669"/>
    <property type="project" value="InterPro"/>
</dbReference>
<dbReference type="InterPro" id="IPR035090">
    <property type="entry name" value="Pyridoxal_P_attach_site"/>
</dbReference>
<keyword evidence="10 13" id="KW-0119">Carbohydrate metabolism</keyword>
<keyword evidence="8 13" id="KW-0808">Transferase</keyword>
<protein>
    <recommendedName>
        <fullName evidence="13">Alpha-1,4 glucan phosphorylase</fullName>
        <ecNumber evidence="13">2.4.1.1</ecNumber>
    </recommendedName>
</protein>
<comment type="function">
    <text evidence="13">Allosteric enzyme that catalyzes the rate-limiting step in glycogen catabolism, the phosphorolytic cleavage of glycogen to produce glucose-1-phosphate, and plays a central role in maintaining cellular and organismal glucose homeostasis.</text>
</comment>
<comment type="similarity">
    <text evidence="4 13">Belongs to the glycogen phosphorylase family.</text>
</comment>
<feature type="modified residue" description="N6-(pyridoxal phosphate)lysine" evidence="12">
    <location>
        <position position="601"/>
    </location>
</feature>
<dbReference type="InterPro" id="IPR000811">
    <property type="entry name" value="Glyco_trans_35"/>
</dbReference>
<proteinExistence type="inferred from homology"/>
<dbReference type="SUPFAM" id="SSF53756">
    <property type="entry name" value="UDP-Glycosyltransferase/glycogen phosphorylase"/>
    <property type="match status" value="1"/>
</dbReference>
<evidence type="ECO:0000256" key="1">
    <source>
        <dbReference type="ARBA" id="ARBA00001275"/>
    </source>
</evidence>
<evidence type="ECO:0000256" key="11">
    <source>
        <dbReference type="ARBA" id="ARBA00025174"/>
    </source>
</evidence>
<comment type="catalytic activity">
    <reaction evidence="1 13">
        <text>[(1-&gt;4)-alpha-D-glucosyl](n) + phosphate = [(1-&gt;4)-alpha-D-glucosyl](n-1) + alpha-D-glucose 1-phosphate</text>
        <dbReference type="Rhea" id="RHEA:41732"/>
        <dbReference type="Rhea" id="RHEA-COMP:9584"/>
        <dbReference type="Rhea" id="RHEA-COMP:9586"/>
        <dbReference type="ChEBI" id="CHEBI:15444"/>
        <dbReference type="ChEBI" id="CHEBI:43474"/>
        <dbReference type="ChEBI" id="CHEBI:58601"/>
        <dbReference type="EC" id="2.4.1.1"/>
    </reaction>
</comment>
<dbReference type="PANTHER" id="PTHR11468">
    <property type="entry name" value="GLYCOGEN PHOSPHORYLASE"/>
    <property type="match status" value="1"/>
</dbReference>
<dbReference type="InterPro" id="IPR011833">
    <property type="entry name" value="Glycg_phsphrylas"/>
</dbReference>
<sequence length="750" mass="85936">MSIQDTMTQKLGKGISEASNEEIYFALLEIVQEMARQKEKNGGKKKLYYISAEFLIGKLLSNNMINLGIYNEVRDVLAGNGRDICEIEEIESEPSLGNGGLGRLAACFLDSIATLGLNGDGIGLNYHFGLFKQEFKEELQKETPNPWIEKQSWLTKTDVSYPVSFRGMTLNSRMYDIEVTGYNNITNKLHLFDVETVDESIVEEGIEFDKKDIARNLTLFLYPDDSDEDGRLLRIYQQYFMVSNGARLILDECVAKGCRLYDLPDYAVIQINDTHPTMVIPELIRLLMERGLEMDEAIDVVSRTCAYTNHTILAEALEKWPVDYLKKVVPQLVPIIEVLDDKVRRKYADESVAVIDRNDTVHMAHIDIHYGFSVNGVASLHTEILKDNELNHFYKIYPEKFNNKTNGITFRRWLLHCNPQLTEMLDFIVGTGYRSDAKQLEKLMNYRGDKNVLSRLLEIKKENKKVLCGYLRDTQGLELNPDSIFDIQVKRLHEYKRQQMNALYVIHKYLEIKAGRRPSTPITVIFGAKAAPAYVIAKDIIHMILCLQEIINKDKEVSPYLQVVMVENYNVTKAEKLIPACDISEQISLASKEASGTGNMKFMLNGAVTLGTEDGANVEIHELVGDDNIFVFGASSDEVIEHYAKADYVSRDFYEKDKDIKAAVDFITSKKMLAVGNEENLKRLQKELMSKDWFMTLLDFKEYVKKKEEALKAYENRTEWAKKMLVNIAKAGYFSSDRTIEEYNRDIWKL</sequence>
<name>A0A174C9C1_9FIRM</name>
<dbReference type="Proteomes" id="UP000095544">
    <property type="component" value="Unassembled WGS sequence"/>
</dbReference>
<dbReference type="FunFam" id="3.40.50.2000:FF:000003">
    <property type="entry name" value="Alpha-1,4 glucan phosphorylase"/>
    <property type="match status" value="1"/>
</dbReference>